<feature type="region of interest" description="Disordered" evidence="1">
    <location>
        <begin position="395"/>
        <end position="551"/>
    </location>
</feature>
<feature type="region of interest" description="Disordered" evidence="1">
    <location>
        <begin position="593"/>
        <end position="631"/>
    </location>
</feature>
<dbReference type="GO" id="GO:0030041">
    <property type="term" value="P:actin filament polymerization"/>
    <property type="evidence" value="ECO:0007669"/>
    <property type="project" value="TreeGrafter"/>
</dbReference>
<reference evidence="3 5" key="1">
    <citation type="journal article" date="2014" name="BMC Genomics">
        <title>Genome sequence of Anopheles sinensis provides insight into genetics basis of mosquito competence for malaria parasites.</title>
        <authorList>
            <person name="Zhou D."/>
            <person name="Zhang D."/>
            <person name="Ding G."/>
            <person name="Shi L."/>
            <person name="Hou Q."/>
            <person name="Ye Y."/>
            <person name="Xu Y."/>
            <person name="Zhou H."/>
            <person name="Xiong C."/>
            <person name="Li S."/>
            <person name="Yu J."/>
            <person name="Hong S."/>
            <person name="Yu X."/>
            <person name="Zou P."/>
            <person name="Chen C."/>
            <person name="Chang X."/>
            <person name="Wang W."/>
            <person name="Lv Y."/>
            <person name="Sun Y."/>
            <person name="Ma L."/>
            <person name="Shen B."/>
            <person name="Zhu C."/>
        </authorList>
    </citation>
    <scope>NUCLEOTIDE SEQUENCE [LARGE SCALE GENOMIC DNA]</scope>
</reference>
<sequence length="796" mass="89015">MVHNSNVSQAGSRYSYLWWFSATIILASVAIYSVEGAPDRSEFSRSLDALRVRGNQFVRGIPCEVACEFCGCEASRIGDKCVCFCPGDTKQSTECLTAVRKDELSSGIDNDILILTRSGARFARELRQSAVLRSRMGRGASVSWKNDKSARKGYVGNVQIFADRVLFCVVVGSLLAGLGDAHDGLIQLTAPGTVSPQQLCQDLCGECQCSGQLVGENVCQCNCDFPSASNGGSNCTVKVKRLCRQMDVECDFNGAEITYVRAPRGGCHTMSCYEKHHGHEEGGHEGYYGDDEEGGEYEEGYEHGGKELICCKGKKHKEKKHKLKKHHKKEKHNKFHIIIKGKIPEHSCHHHEEGDYGGGYEGHEGYRAVSPDHHQMRPVVSHQPMEVTVWKNGKKFPLKRPPQQHQQHQQHYSPPVAPHPESAPRGKSAEPPSQPPPPSEDHPQEQPPKESHPPPPPPEHEPPPQEPLTPPPNLYDGAPIPPHERPPTPHEPPKTPSHPKVPPPSSSFSRPAPPPPPSPSSHWQPAPPPPPPPMITVNPPPRRSFSEPSYSDCQFESYDLNYFHHSPYYQPREQYQTSKHYSDYQERPRYREHDDMSYDEDEGHGHVDHGVHPLSDNEVEDWPPPPERDPADLLAFNQIVSRQIWENERAILYSTPPFQPTPRPWRDEFEPPVAEIGAVQYESFGSGEKNYYMEHRPTPPEDAFIPPVPPPDSPVEFPTAEHAPHAYPANSEEAQYRQPTPPPHYVRMKNAGRLPSYGLDRPSYGLGGYRSAGQGASQRWSGTSHHGRISSSSRRF</sequence>
<dbReference type="VEuPathDB" id="VectorBase:ASIS022223"/>
<evidence type="ECO:0000313" key="5">
    <source>
        <dbReference type="Proteomes" id="UP000030765"/>
    </source>
</evidence>
<dbReference type="PANTHER" id="PTHR45691:SF6">
    <property type="entry name" value="PROTEIN DIAPHANOUS"/>
    <property type="match status" value="1"/>
</dbReference>
<reference evidence="4" key="2">
    <citation type="submission" date="2020-05" db="UniProtKB">
        <authorList>
            <consortium name="EnsemblMetazoa"/>
        </authorList>
    </citation>
    <scope>IDENTIFICATION</scope>
</reference>
<dbReference type="InterPro" id="IPR051412">
    <property type="entry name" value="Formin_Homology_Diaphanous_sf"/>
</dbReference>
<dbReference type="GO" id="GO:0005884">
    <property type="term" value="C:actin filament"/>
    <property type="evidence" value="ECO:0007669"/>
    <property type="project" value="TreeGrafter"/>
</dbReference>
<evidence type="ECO:0000313" key="4">
    <source>
        <dbReference type="EnsemblMetazoa" id="ASIC003268-PA"/>
    </source>
</evidence>
<name>A0A084VDZ1_ANOSI</name>
<keyword evidence="5" id="KW-1185">Reference proteome</keyword>
<dbReference type="OMA" id="IWENERA"/>
<dbReference type="VEuPathDB" id="VectorBase:ASIS020654"/>
<dbReference type="AlphaFoldDB" id="A0A084VDZ1"/>
<feature type="compositionally biased region" description="Basic and acidic residues" evidence="1">
    <location>
        <begin position="439"/>
        <end position="463"/>
    </location>
</feature>
<dbReference type="EnsemblMetazoa" id="ASIC003268-RA">
    <property type="protein sequence ID" value="ASIC003268-PA"/>
    <property type="gene ID" value="ASIC003268"/>
</dbReference>
<feature type="compositionally biased region" description="Low complexity" evidence="1">
    <location>
        <begin position="781"/>
        <end position="796"/>
    </location>
</feature>
<evidence type="ECO:0000313" key="3">
    <source>
        <dbReference type="EMBL" id="KFB36185.1"/>
    </source>
</evidence>
<evidence type="ECO:0000256" key="1">
    <source>
        <dbReference type="SAM" id="MobiDB-lite"/>
    </source>
</evidence>
<gene>
    <name evidence="3" type="ORF">ZHAS_00003268</name>
</gene>
<feature type="region of interest" description="Disordered" evidence="1">
    <location>
        <begin position="689"/>
        <end position="796"/>
    </location>
</feature>
<dbReference type="Proteomes" id="UP000030765">
    <property type="component" value="Unassembled WGS sequence"/>
</dbReference>
<organism evidence="4 5">
    <name type="scientific">Anopheles sinensis</name>
    <name type="common">Mosquito</name>
    <dbReference type="NCBI Taxonomy" id="74873"/>
    <lineage>
        <taxon>Eukaryota</taxon>
        <taxon>Metazoa</taxon>
        <taxon>Ecdysozoa</taxon>
        <taxon>Arthropoda</taxon>
        <taxon>Hexapoda</taxon>
        <taxon>Insecta</taxon>
        <taxon>Pterygota</taxon>
        <taxon>Neoptera</taxon>
        <taxon>Endopterygota</taxon>
        <taxon>Diptera</taxon>
        <taxon>Nematocera</taxon>
        <taxon>Culicoidea</taxon>
        <taxon>Culicidae</taxon>
        <taxon>Anophelinae</taxon>
        <taxon>Anopheles</taxon>
    </lineage>
</organism>
<dbReference type="STRING" id="74873.A0A084VDZ1"/>
<protein>
    <submittedName>
        <fullName evidence="3">AGAP006897-PA-like protein</fullName>
    </submittedName>
</protein>
<feature type="compositionally biased region" description="Pro residues" evidence="1">
    <location>
        <begin position="464"/>
        <end position="473"/>
    </location>
</feature>
<dbReference type="PANTHER" id="PTHR45691">
    <property type="entry name" value="PROTEIN DIAPHANOUS"/>
    <property type="match status" value="1"/>
</dbReference>
<feature type="compositionally biased region" description="Pro residues" evidence="1">
    <location>
        <begin position="494"/>
        <end position="542"/>
    </location>
</feature>
<feature type="compositionally biased region" description="Basic and acidic residues" evidence="1">
    <location>
        <begin position="482"/>
        <end position="493"/>
    </location>
</feature>
<dbReference type="EMBL" id="ATLV01011963">
    <property type="status" value="NOT_ANNOTATED_CDS"/>
    <property type="molecule type" value="Genomic_DNA"/>
</dbReference>
<feature type="transmembrane region" description="Helical" evidence="2">
    <location>
        <begin position="16"/>
        <end position="34"/>
    </location>
</feature>
<evidence type="ECO:0000256" key="2">
    <source>
        <dbReference type="SAM" id="Phobius"/>
    </source>
</evidence>
<dbReference type="EMBL" id="KE524742">
    <property type="protein sequence ID" value="KFB36185.1"/>
    <property type="molecule type" value="Genomic_DNA"/>
</dbReference>
<keyword evidence="2" id="KW-1133">Transmembrane helix</keyword>
<keyword evidence="2" id="KW-0472">Membrane</keyword>
<proteinExistence type="predicted"/>
<dbReference type="OrthoDB" id="7743660at2759"/>
<dbReference type="PRINTS" id="PR01217">
    <property type="entry name" value="PRICHEXTENSN"/>
</dbReference>
<accession>A0A084VDZ1</accession>
<keyword evidence="2" id="KW-0812">Transmembrane</keyword>
<dbReference type="VEuPathDB" id="VectorBase:ASIC003268"/>